<evidence type="ECO:0000313" key="6">
    <source>
        <dbReference type="EMBL" id="BAB53203.1"/>
    </source>
</evidence>
<dbReference type="SUPFAM" id="SSF53822">
    <property type="entry name" value="Periplasmic binding protein-like I"/>
    <property type="match status" value="1"/>
</dbReference>
<dbReference type="GO" id="GO:0030313">
    <property type="term" value="C:cell envelope"/>
    <property type="evidence" value="ECO:0007669"/>
    <property type="project" value="UniProtKB-SubCell"/>
</dbReference>
<name>Q987K0_RHILO</name>
<dbReference type="PANTHER" id="PTHR46847:SF1">
    <property type="entry name" value="D-ALLOSE-BINDING PERIPLASMIC PROTEIN-RELATED"/>
    <property type="match status" value="1"/>
</dbReference>
<proteinExistence type="inferred from homology"/>
<dbReference type="InterPro" id="IPR028082">
    <property type="entry name" value="Peripla_BP_I"/>
</dbReference>
<dbReference type="EMBL" id="BA000012">
    <property type="protein sequence ID" value="BAB53203.1"/>
    <property type="molecule type" value="Genomic_DNA"/>
</dbReference>
<dbReference type="Gene3D" id="3.40.50.2300">
    <property type="match status" value="2"/>
</dbReference>
<dbReference type="HOGENOM" id="CLU_037628_3_9_5"/>
<evidence type="ECO:0000259" key="5">
    <source>
        <dbReference type="Pfam" id="PF13407"/>
    </source>
</evidence>
<evidence type="ECO:0000256" key="1">
    <source>
        <dbReference type="ARBA" id="ARBA00004196"/>
    </source>
</evidence>
<evidence type="ECO:0000313" key="7">
    <source>
        <dbReference type="Proteomes" id="UP000000552"/>
    </source>
</evidence>
<comment type="similarity">
    <text evidence="2">Belongs to the bacterial solute-binding protein 2 family.</text>
</comment>
<evidence type="ECO:0000256" key="2">
    <source>
        <dbReference type="ARBA" id="ARBA00007639"/>
    </source>
</evidence>
<comment type="subcellular location">
    <subcellularLocation>
        <location evidence="1">Cell envelope</location>
    </subcellularLocation>
</comment>
<dbReference type="Pfam" id="PF13407">
    <property type="entry name" value="Peripla_BP_4"/>
    <property type="match status" value="1"/>
</dbReference>
<sequence>MPMWQAKPIVFLGGNTMKFTIVAALASAAMMGVAVMPAMASSDAPVIALTNAYYGNTWRHQMVEAFEASAKEAKAAGQIADYIVMNGDGSVAQQNSQIAELILKKVDVLAVDAASETAVNGIIEKACKAGIIVVSFDSVASASCNYQLNFDFKGYKATQAEAVFKMLGGKGNVIQVRGVKGSAPDNDMFNAQQSVLAKYPDIKVVATVYGQATASVAQAAIANVLPSLPHVDAVLGQGGSDDVGIAQAFVQYGGEYKDKMPIIEGGGGTDFVKWWADENAKNSYQTVSMNTTPGIGGAAFWLGLSLLKGAKAPKMMIMPVATVDASNLKEYAKLPGGQIISPSYSLDWVKQNLLSK</sequence>
<keyword evidence="3 4" id="KW-0732">Signal</keyword>
<feature type="domain" description="Periplasmic binding protein" evidence="5">
    <location>
        <begin position="47"/>
        <end position="310"/>
    </location>
</feature>
<dbReference type="KEGG" id="mlo:mll7019"/>
<accession>Q987K0</accession>
<dbReference type="eggNOG" id="COG1879">
    <property type="taxonomic scope" value="Bacteria"/>
</dbReference>
<organism evidence="6 7">
    <name type="scientific">Mesorhizobium japonicum (strain LMG 29417 / CECT 9101 / MAFF 303099)</name>
    <name type="common">Mesorhizobium loti (strain MAFF 303099)</name>
    <dbReference type="NCBI Taxonomy" id="266835"/>
    <lineage>
        <taxon>Bacteria</taxon>
        <taxon>Pseudomonadati</taxon>
        <taxon>Pseudomonadota</taxon>
        <taxon>Alphaproteobacteria</taxon>
        <taxon>Hyphomicrobiales</taxon>
        <taxon>Phyllobacteriaceae</taxon>
        <taxon>Mesorhizobium</taxon>
    </lineage>
</organism>
<evidence type="ECO:0000256" key="3">
    <source>
        <dbReference type="ARBA" id="ARBA00022729"/>
    </source>
</evidence>
<dbReference type="CDD" id="cd19997">
    <property type="entry name" value="PBP1_ABC_sugar_binding-like"/>
    <property type="match status" value="1"/>
</dbReference>
<feature type="chain" id="PRO_5004324785" evidence="4">
    <location>
        <begin position="41"/>
        <end position="356"/>
    </location>
</feature>
<feature type="signal peptide" evidence="4">
    <location>
        <begin position="1"/>
        <end position="40"/>
    </location>
</feature>
<protein>
    <submittedName>
        <fullName evidence="6">Mll7019 protein</fullName>
    </submittedName>
</protein>
<dbReference type="GO" id="GO:0030246">
    <property type="term" value="F:carbohydrate binding"/>
    <property type="evidence" value="ECO:0007669"/>
    <property type="project" value="UniProtKB-ARBA"/>
</dbReference>
<dbReference type="PANTHER" id="PTHR46847">
    <property type="entry name" value="D-ALLOSE-BINDING PERIPLASMIC PROTEIN-RELATED"/>
    <property type="match status" value="1"/>
</dbReference>
<evidence type="ECO:0000256" key="4">
    <source>
        <dbReference type="SAM" id="SignalP"/>
    </source>
</evidence>
<dbReference type="InterPro" id="IPR025997">
    <property type="entry name" value="SBP_2_dom"/>
</dbReference>
<reference evidence="6 7" key="1">
    <citation type="journal article" date="2000" name="DNA Res.">
        <title>Complete genome structure of the nitrogen-fixing symbiotic bacterium Mesorhizobium loti.</title>
        <authorList>
            <person name="Kaneko T."/>
            <person name="Nakamura Y."/>
            <person name="Sato S."/>
            <person name="Asamizu E."/>
            <person name="Kato T."/>
            <person name="Sasamoto S."/>
            <person name="Watanabe A."/>
            <person name="Idesawa K."/>
            <person name="Ishikawa A."/>
            <person name="Kawashima K."/>
            <person name="Kimura T."/>
            <person name="Kishida Y."/>
            <person name="Kiyokawa C."/>
            <person name="Kohara M."/>
            <person name="Matsumoto M."/>
            <person name="Matsuno A."/>
            <person name="Mochizuki Y."/>
            <person name="Nakayama S."/>
            <person name="Nakazaki N."/>
            <person name="Shimpo S."/>
            <person name="Sugimoto M."/>
            <person name="Takeuchi C."/>
            <person name="Yamada M."/>
            <person name="Tabata S."/>
        </authorList>
    </citation>
    <scope>NUCLEOTIDE SEQUENCE [LARGE SCALE GENOMIC DNA]</scope>
    <source>
        <strain evidence="7">LMG 29417 / CECT 9101 / MAFF 303099</strain>
    </source>
</reference>
<dbReference type="AlphaFoldDB" id="Q987K0"/>
<dbReference type="Proteomes" id="UP000000552">
    <property type="component" value="Chromosome"/>
</dbReference>
<gene>
    <name evidence="6" type="ordered locus">mll7019</name>
</gene>